<evidence type="ECO:0000256" key="4">
    <source>
        <dbReference type="ARBA" id="ARBA00039060"/>
    </source>
</evidence>
<dbReference type="SUPFAM" id="SSF51735">
    <property type="entry name" value="NAD(P)-binding Rossmann-fold domains"/>
    <property type="match status" value="1"/>
</dbReference>
<dbReference type="InterPro" id="IPR020904">
    <property type="entry name" value="Sc_DH/Rdtase_CS"/>
</dbReference>
<evidence type="ECO:0000256" key="16">
    <source>
        <dbReference type="ARBA" id="ARBA00048535"/>
    </source>
</evidence>
<proteinExistence type="inferred from homology"/>
<evidence type="ECO:0000256" key="13">
    <source>
        <dbReference type="ARBA" id="ARBA00048144"/>
    </source>
</evidence>
<comment type="catalytic activity">
    <reaction evidence="17">
        <text>prostaglandin A1 + NAD(+) = 15-oxo-prostaglandin A1 + NADH + H(+)</text>
        <dbReference type="Rhea" id="RHEA:41263"/>
        <dbReference type="ChEBI" id="CHEBI:15378"/>
        <dbReference type="ChEBI" id="CHEBI:57398"/>
        <dbReference type="ChEBI" id="CHEBI:57540"/>
        <dbReference type="ChEBI" id="CHEBI:57945"/>
        <dbReference type="ChEBI" id="CHEBI:85072"/>
    </reaction>
    <physiologicalReaction direction="left-to-right" evidence="17">
        <dbReference type="Rhea" id="RHEA:41264"/>
    </physiologicalReaction>
</comment>
<evidence type="ECO:0000256" key="7">
    <source>
        <dbReference type="ARBA" id="ARBA00042026"/>
    </source>
</evidence>
<evidence type="ECO:0000256" key="1">
    <source>
        <dbReference type="ARBA" id="ARBA00006484"/>
    </source>
</evidence>
<evidence type="ECO:0000256" key="11">
    <source>
        <dbReference type="ARBA" id="ARBA00048008"/>
    </source>
</evidence>
<keyword evidence="24" id="KW-1185">Reference proteome</keyword>
<reference evidence="23 24" key="1">
    <citation type="submission" date="2022-12" db="EMBL/GenBank/DDBJ databases">
        <title>Chromosome-level genome assembly of true bugs.</title>
        <authorList>
            <person name="Ma L."/>
            <person name="Li H."/>
        </authorList>
    </citation>
    <scope>NUCLEOTIDE SEQUENCE [LARGE SCALE GENOMIC DNA]</scope>
    <source>
        <strain evidence="23">Lab_2022b</strain>
    </source>
</reference>
<evidence type="ECO:0000256" key="22">
    <source>
        <dbReference type="RuleBase" id="RU000363"/>
    </source>
</evidence>
<organism evidence="23 24">
    <name type="scientific">Rhynocoris fuscipes</name>
    <dbReference type="NCBI Taxonomy" id="488301"/>
    <lineage>
        <taxon>Eukaryota</taxon>
        <taxon>Metazoa</taxon>
        <taxon>Ecdysozoa</taxon>
        <taxon>Arthropoda</taxon>
        <taxon>Hexapoda</taxon>
        <taxon>Insecta</taxon>
        <taxon>Pterygota</taxon>
        <taxon>Neoptera</taxon>
        <taxon>Paraneoptera</taxon>
        <taxon>Hemiptera</taxon>
        <taxon>Heteroptera</taxon>
        <taxon>Panheteroptera</taxon>
        <taxon>Cimicomorpha</taxon>
        <taxon>Reduviidae</taxon>
        <taxon>Harpactorinae</taxon>
        <taxon>Harpactorini</taxon>
        <taxon>Rhynocoris</taxon>
    </lineage>
</organism>
<evidence type="ECO:0000256" key="14">
    <source>
        <dbReference type="ARBA" id="ARBA00048170"/>
    </source>
</evidence>
<protein>
    <recommendedName>
        <fullName evidence="5">15-hydroxyprostaglandin dehydrogenase [NAD(+)]</fullName>
        <ecNumber evidence="3">1.1.1.141</ecNumber>
        <ecNumber evidence="4">1.1.1.232</ecNumber>
    </recommendedName>
    <alternativeName>
        <fullName evidence="7">Eicosanoid/docosanoid dehydrogenase [NAD(+)]</fullName>
    </alternativeName>
    <alternativeName>
        <fullName evidence="6">Prostaglandin dehydrogenase 1</fullName>
    </alternativeName>
</protein>
<dbReference type="InterPro" id="IPR036291">
    <property type="entry name" value="NAD(P)-bd_dom_sf"/>
</dbReference>
<comment type="catalytic activity">
    <reaction evidence="20">
        <text>(15S)-hydroxy-(5Z,8Z,11Z,13E)-eicosatetraenoate + NAD(+) = 15-oxo-(5Z,8Z,11Z,13E)-eicosatetraenoate + NADH + H(+)</text>
        <dbReference type="Rhea" id="RHEA:23260"/>
        <dbReference type="ChEBI" id="CHEBI:15378"/>
        <dbReference type="ChEBI" id="CHEBI:57409"/>
        <dbReference type="ChEBI" id="CHEBI:57410"/>
        <dbReference type="ChEBI" id="CHEBI:57540"/>
        <dbReference type="ChEBI" id="CHEBI:57945"/>
        <dbReference type="EC" id="1.1.1.232"/>
    </reaction>
    <physiologicalReaction direction="left-to-right" evidence="20">
        <dbReference type="Rhea" id="RHEA:23261"/>
    </physiologicalReaction>
</comment>
<keyword evidence="2" id="KW-0560">Oxidoreductase</keyword>
<dbReference type="PANTHER" id="PTHR44229">
    <property type="entry name" value="15-HYDROXYPROSTAGLANDIN DEHYDROGENASE [NAD(+)]"/>
    <property type="match status" value="1"/>
</dbReference>
<dbReference type="PRINTS" id="PR00080">
    <property type="entry name" value="SDRFAMILY"/>
</dbReference>
<evidence type="ECO:0000256" key="6">
    <source>
        <dbReference type="ARBA" id="ARBA00041812"/>
    </source>
</evidence>
<dbReference type="InterPro" id="IPR002347">
    <property type="entry name" value="SDR_fam"/>
</dbReference>
<evidence type="ECO:0000313" key="23">
    <source>
        <dbReference type="EMBL" id="KAK9502862.1"/>
    </source>
</evidence>
<dbReference type="PANTHER" id="PTHR44229:SF4">
    <property type="entry name" value="15-HYDROXYPROSTAGLANDIN DEHYDROGENASE [NAD(+)]"/>
    <property type="match status" value="1"/>
</dbReference>
<comment type="function">
    <text evidence="8">Catalyzes the NAD-dependent dehydrogenation (oxidation) of a broad array of hydroxylated polyunsaturated fatty acids (mainly eicosanoids and docosanoids, including prostaglandins, lipoxins and resolvins), yielding their corresponding keto (oxo) metabolites. Decreases the levels of the pro-proliferative prostaglandins such as prostaglandin E2 (whose activity is increased in cancer because of an increase in the expression of cyclooxygenase 2) and generates oxo-fatty acid products that can profoundly influence cell function by abrogating pro-inflammatory cytokine expression. Converts resolvins E1, D1 and D2 to their oxo products, which represents a mode of resolvin inactivation. Resolvin E1 plays important roles during the resolution phase of acute inflammation, while resolvins D1 and D2 have a unique role in obesity-induced adipose inflammation.</text>
</comment>
<evidence type="ECO:0000256" key="5">
    <source>
        <dbReference type="ARBA" id="ARBA00040276"/>
    </source>
</evidence>
<evidence type="ECO:0000313" key="24">
    <source>
        <dbReference type="Proteomes" id="UP001461498"/>
    </source>
</evidence>
<dbReference type="PROSITE" id="PS00061">
    <property type="entry name" value="ADH_SHORT"/>
    <property type="match status" value="1"/>
</dbReference>
<dbReference type="Gene3D" id="3.40.50.720">
    <property type="entry name" value="NAD(P)-binding Rossmann-like Domain"/>
    <property type="match status" value="1"/>
</dbReference>
<name>A0AAW1CX31_9HEMI</name>
<gene>
    <name evidence="23" type="ORF">O3M35_011554</name>
</gene>
<comment type="catalytic activity">
    <reaction evidence="21">
        <text>resolvin E1 + NAD(+) = 18-oxo-resolvin E1 + NADH + H(+)</text>
        <dbReference type="Rhea" id="RHEA:49244"/>
        <dbReference type="ChEBI" id="CHEBI:15378"/>
        <dbReference type="ChEBI" id="CHEBI:57540"/>
        <dbReference type="ChEBI" id="CHEBI:57945"/>
        <dbReference type="ChEBI" id="CHEBI:91000"/>
        <dbReference type="ChEBI" id="CHEBI:91001"/>
    </reaction>
    <physiologicalReaction direction="left-to-right" evidence="21">
        <dbReference type="Rhea" id="RHEA:49245"/>
    </physiologicalReaction>
</comment>
<comment type="catalytic activity">
    <reaction evidence="9">
        <text>prostaglandin E1 + NAD(+) = 15-oxoprostaglandin E1 + NADH + H(+)</text>
        <dbReference type="Rhea" id="RHEA:16477"/>
        <dbReference type="ChEBI" id="CHEBI:15378"/>
        <dbReference type="ChEBI" id="CHEBI:57397"/>
        <dbReference type="ChEBI" id="CHEBI:57401"/>
        <dbReference type="ChEBI" id="CHEBI:57540"/>
        <dbReference type="ChEBI" id="CHEBI:57945"/>
    </reaction>
    <physiologicalReaction direction="left-to-right" evidence="9">
        <dbReference type="Rhea" id="RHEA:16478"/>
    </physiologicalReaction>
</comment>
<accession>A0AAW1CX31</accession>
<dbReference type="GO" id="GO:0047034">
    <property type="term" value="F:15-hydroxyicosatetraenoate dehydrogenase activity"/>
    <property type="evidence" value="ECO:0007669"/>
    <property type="project" value="UniProtKB-EC"/>
</dbReference>
<comment type="catalytic activity">
    <reaction evidence="18">
        <text>prostaglandin E2 + NAD(+) = 15-oxoprostaglandin E2 + NADH + H(+)</text>
        <dbReference type="Rhea" id="RHEA:11876"/>
        <dbReference type="ChEBI" id="CHEBI:15378"/>
        <dbReference type="ChEBI" id="CHEBI:57400"/>
        <dbReference type="ChEBI" id="CHEBI:57540"/>
        <dbReference type="ChEBI" id="CHEBI:57945"/>
        <dbReference type="ChEBI" id="CHEBI:606564"/>
        <dbReference type="EC" id="1.1.1.141"/>
    </reaction>
    <physiologicalReaction direction="left-to-right" evidence="18">
        <dbReference type="Rhea" id="RHEA:11877"/>
    </physiologicalReaction>
</comment>
<evidence type="ECO:0000256" key="2">
    <source>
        <dbReference type="ARBA" id="ARBA00023002"/>
    </source>
</evidence>
<dbReference type="PRINTS" id="PR00081">
    <property type="entry name" value="GDHRDH"/>
</dbReference>
<evidence type="ECO:0000256" key="19">
    <source>
        <dbReference type="ARBA" id="ARBA00048921"/>
    </source>
</evidence>
<comment type="caution">
    <text evidence="23">The sequence shown here is derived from an EMBL/GenBank/DDBJ whole genome shotgun (WGS) entry which is preliminary data.</text>
</comment>
<evidence type="ECO:0000256" key="3">
    <source>
        <dbReference type="ARBA" id="ARBA00038968"/>
    </source>
</evidence>
<dbReference type="EC" id="1.1.1.232" evidence="4"/>
<evidence type="ECO:0000256" key="17">
    <source>
        <dbReference type="ARBA" id="ARBA00048611"/>
    </source>
</evidence>
<comment type="catalytic activity">
    <reaction evidence="10">
        <text>resolvin D1 + NAD(+) = 8-oxoresolvin D1 + NADH + H(+)</text>
        <dbReference type="Rhea" id="RHEA:50124"/>
        <dbReference type="ChEBI" id="CHEBI:15378"/>
        <dbReference type="ChEBI" id="CHEBI:57540"/>
        <dbReference type="ChEBI" id="CHEBI:57945"/>
        <dbReference type="ChEBI" id="CHEBI:132079"/>
        <dbReference type="ChEBI" id="CHEBI:132080"/>
    </reaction>
    <physiologicalReaction direction="left-to-right" evidence="10">
        <dbReference type="Rhea" id="RHEA:50125"/>
    </physiologicalReaction>
</comment>
<evidence type="ECO:0000256" key="10">
    <source>
        <dbReference type="ARBA" id="ARBA00047672"/>
    </source>
</evidence>
<comment type="catalytic activity">
    <reaction evidence="13">
        <text>(11R)-hydroxy-(5Z,8Z,12E,14Z)-eicosatetraenoate + NAD(+) = 11-oxo-(5Z,8Z,12E,14Z)-eicosatetraenoate + NADH + H(+)</text>
        <dbReference type="Rhea" id="RHEA:48640"/>
        <dbReference type="ChEBI" id="CHEBI:15378"/>
        <dbReference type="ChEBI" id="CHEBI:57540"/>
        <dbReference type="ChEBI" id="CHEBI:57945"/>
        <dbReference type="ChEBI" id="CHEBI:78836"/>
        <dbReference type="ChEBI" id="CHEBI:90697"/>
    </reaction>
    <physiologicalReaction direction="left-to-right" evidence="13">
        <dbReference type="Rhea" id="RHEA:48641"/>
    </physiologicalReaction>
</comment>
<sequence length="260" mass="28700">MDLKGKVALVTGGARGIGKSYVDHLLRNNVKVVISDVNKTVGEETRKELGNKYGDGNVKFIFCDVTDEAKFEDTIKETIRLFGSIDILINNAGIAHELDPEWKKTIDINFVSLVKGTYLGMKYMGKDQGKNGGTIINIASITTFEPFEVIPVYSATKSAVNQFSRSIGAKLHYDLTGVRVISINPGMTDTAILTESVGHVNPNHTEAFAQKLSTFHIQNVDNMGKGLIEILKNAKSGTMWLIEDDVPPKRIEFKVEKYDC</sequence>
<evidence type="ECO:0000256" key="15">
    <source>
        <dbReference type="ARBA" id="ARBA00048393"/>
    </source>
</evidence>
<evidence type="ECO:0000256" key="12">
    <source>
        <dbReference type="ARBA" id="ARBA00048140"/>
    </source>
</evidence>
<evidence type="ECO:0000256" key="21">
    <source>
        <dbReference type="ARBA" id="ARBA00049188"/>
    </source>
</evidence>
<dbReference type="EMBL" id="JAPXFL010000008">
    <property type="protein sequence ID" value="KAK9502862.1"/>
    <property type="molecule type" value="Genomic_DNA"/>
</dbReference>
<comment type="catalytic activity">
    <reaction evidence="16">
        <text>lipoxin A4 + NAD(+) = 15-oxo-(5S,6R)-dihydroxy-(7E,9E,11Z,13E)-eicosatetraenoate + NADH + H(+)</text>
        <dbReference type="Rhea" id="RHEA:41572"/>
        <dbReference type="ChEBI" id="CHEBI:15378"/>
        <dbReference type="ChEBI" id="CHEBI:57540"/>
        <dbReference type="ChEBI" id="CHEBI:57945"/>
        <dbReference type="ChEBI" id="CHEBI:67026"/>
        <dbReference type="ChEBI" id="CHEBI:78311"/>
    </reaction>
    <physiologicalReaction direction="left-to-right" evidence="16">
        <dbReference type="Rhea" id="RHEA:41573"/>
    </physiologicalReaction>
</comment>
<comment type="catalytic activity">
    <reaction evidence="12">
        <text>15-oxo-(5S,6R)-dihydroxy-(7E,9E,11Z)-eicosatrienoate + NADH + H(+) = (5S,6R,15S)-trihydroxy-(7E,9E,11Z)-eicosatrienoate + NAD(+)</text>
        <dbReference type="Rhea" id="RHEA:41596"/>
        <dbReference type="ChEBI" id="CHEBI:15378"/>
        <dbReference type="ChEBI" id="CHEBI:57540"/>
        <dbReference type="ChEBI" id="CHEBI:57945"/>
        <dbReference type="ChEBI" id="CHEBI:78325"/>
        <dbReference type="ChEBI" id="CHEBI:78329"/>
    </reaction>
    <physiologicalReaction direction="left-to-right" evidence="12">
        <dbReference type="Rhea" id="RHEA:41597"/>
    </physiologicalReaction>
</comment>
<evidence type="ECO:0000256" key="18">
    <source>
        <dbReference type="ARBA" id="ARBA00048739"/>
    </source>
</evidence>
<comment type="catalytic activity">
    <reaction evidence="14">
        <text>resolvin D1 + NAD(+) = 17-oxoresolvin D1 + NADH + H(+)</text>
        <dbReference type="Rhea" id="RHEA:50128"/>
        <dbReference type="ChEBI" id="CHEBI:15378"/>
        <dbReference type="ChEBI" id="CHEBI:57540"/>
        <dbReference type="ChEBI" id="CHEBI:57945"/>
        <dbReference type="ChEBI" id="CHEBI:132079"/>
        <dbReference type="ChEBI" id="CHEBI:132081"/>
    </reaction>
    <physiologicalReaction direction="left-to-right" evidence="14">
        <dbReference type="Rhea" id="RHEA:50129"/>
    </physiologicalReaction>
</comment>
<dbReference type="Proteomes" id="UP001461498">
    <property type="component" value="Unassembled WGS sequence"/>
</dbReference>
<dbReference type="GO" id="GO:0005737">
    <property type="term" value="C:cytoplasm"/>
    <property type="evidence" value="ECO:0007669"/>
    <property type="project" value="TreeGrafter"/>
</dbReference>
<comment type="catalytic activity">
    <reaction evidence="15">
        <text>resolvin D2 + NAD(+) = 7-oxoresolvin D2 + NADH + H(+)</text>
        <dbReference type="Rhea" id="RHEA:53584"/>
        <dbReference type="ChEBI" id="CHEBI:15378"/>
        <dbReference type="ChEBI" id="CHEBI:57540"/>
        <dbReference type="ChEBI" id="CHEBI:57945"/>
        <dbReference type="ChEBI" id="CHEBI:133367"/>
        <dbReference type="ChEBI" id="CHEBI:137497"/>
    </reaction>
    <physiologicalReaction direction="left-to-right" evidence="15">
        <dbReference type="Rhea" id="RHEA:53585"/>
    </physiologicalReaction>
</comment>
<dbReference type="GO" id="GO:0016404">
    <property type="term" value="F:15-hydroxyprostaglandin dehydrogenase (NAD+) activity"/>
    <property type="evidence" value="ECO:0007669"/>
    <property type="project" value="UniProtKB-EC"/>
</dbReference>
<evidence type="ECO:0000256" key="20">
    <source>
        <dbReference type="ARBA" id="ARBA00049151"/>
    </source>
</evidence>
<comment type="similarity">
    <text evidence="1 22">Belongs to the short-chain dehydrogenases/reductases (SDR) family.</text>
</comment>
<dbReference type="AlphaFoldDB" id="A0AAW1CX31"/>
<dbReference type="EC" id="1.1.1.141" evidence="3"/>
<evidence type="ECO:0000256" key="8">
    <source>
        <dbReference type="ARBA" id="ARBA00045705"/>
    </source>
</evidence>
<dbReference type="FunFam" id="3.40.50.720:FF:000149">
    <property type="entry name" value="15-hydroxyprostaglandin dehydrogenase [NAD(+)]"/>
    <property type="match status" value="1"/>
</dbReference>
<evidence type="ECO:0000256" key="9">
    <source>
        <dbReference type="ARBA" id="ARBA00047325"/>
    </source>
</evidence>
<comment type="catalytic activity">
    <reaction evidence="19">
        <text>resolvin D2 + NAD(+) = 16-oxoresolvin D2 + NADH + H(+)</text>
        <dbReference type="Rhea" id="RHEA:53588"/>
        <dbReference type="ChEBI" id="CHEBI:15378"/>
        <dbReference type="ChEBI" id="CHEBI:57540"/>
        <dbReference type="ChEBI" id="CHEBI:57945"/>
        <dbReference type="ChEBI" id="CHEBI:133367"/>
        <dbReference type="ChEBI" id="CHEBI:137498"/>
    </reaction>
    <physiologicalReaction direction="left-to-right" evidence="19">
        <dbReference type="Rhea" id="RHEA:53589"/>
    </physiologicalReaction>
</comment>
<dbReference type="Pfam" id="PF00106">
    <property type="entry name" value="adh_short"/>
    <property type="match status" value="1"/>
</dbReference>
<comment type="catalytic activity">
    <reaction evidence="11">
        <text>14-hydroxy-(4Z,7Z,10Z,12E,16Z,19Z)-docosahexaenoate + NAD(+) = 14-oxo-(4Z,7Z,10Z,12E,16Z,19Z)-docosahexaenoate + NADH + H(+)</text>
        <dbReference type="Rhea" id="RHEA:48952"/>
        <dbReference type="ChEBI" id="CHEBI:15378"/>
        <dbReference type="ChEBI" id="CHEBI:57540"/>
        <dbReference type="ChEBI" id="CHEBI:57945"/>
        <dbReference type="ChEBI" id="CHEBI:90866"/>
        <dbReference type="ChEBI" id="CHEBI:90867"/>
    </reaction>
    <physiologicalReaction direction="left-to-right" evidence="11">
        <dbReference type="Rhea" id="RHEA:48953"/>
    </physiologicalReaction>
</comment>